<feature type="transmembrane region" description="Helical" evidence="1">
    <location>
        <begin position="84"/>
        <end position="104"/>
    </location>
</feature>
<organism evidence="2 3">
    <name type="scientific">Roseibium alexandrii (strain DSM 17067 / NCIMB 14079 / DFL-11)</name>
    <name type="common">Labrenzia alexandrii</name>
    <dbReference type="NCBI Taxonomy" id="244592"/>
    <lineage>
        <taxon>Bacteria</taxon>
        <taxon>Pseudomonadati</taxon>
        <taxon>Pseudomonadota</taxon>
        <taxon>Alphaproteobacteria</taxon>
        <taxon>Hyphomicrobiales</taxon>
        <taxon>Stappiaceae</taxon>
        <taxon>Roseibium</taxon>
    </lineage>
</organism>
<reference evidence="2 3" key="1">
    <citation type="submission" date="2008-01" db="EMBL/GenBank/DDBJ databases">
        <authorList>
            <person name="Wagner-Dobler I."/>
            <person name="Ferriera S."/>
            <person name="Johnson J."/>
            <person name="Kravitz S."/>
            <person name="Beeson K."/>
            <person name="Sutton G."/>
            <person name="Rogers Y.-H."/>
            <person name="Friedman R."/>
            <person name="Frazier M."/>
            <person name="Venter J.C."/>
        </authorList>
    </citation>
    <scope>NUCLEOTIDE SEQUENCE [LARGE SCALE GENOMIC DNA]</scope>
    <source>
        <strain evidence="3">DSM 17067 / NCIMB 14079 / DFL-11</strain>
    </source>
</reference>
<feature type="transmembrane region" description="Helical" evidence="1">
    <location>
        <begin position="42"/>
        <end position="63"/>
    </location>
</feature>
<dbReference type="EMBL" id="ACCU02000004">
    <property type="protein sequence ID" value="RMX61801.1"/>
    <property type="molecule type" value="Genomic_DNA"/>
</dbReference>
<dbReference type="RefSeq" id="WP_040451168.1">
    <property type="nucleotide sequence ID" value="NZ_CM011002.1"/>
</dbReference>
<name>A0A5E8UXF9_ROSAD</name>
<reference evidence="2 3" key="2">
    <citation type="submission" date="2013-04" db="EMBL/GenBank/DDBJ databases">
        <authorList>
            <person name="Fiebig A."/>
            <person name="Pradella S."/>
            <person name="Wagner-Doebler I."/>
        </authorList>
    </citation>
    <scope>NUCLEOTIDE SEQUENCE [LARGE SCALE GENOMIC DNA]</scope>
    <source>
        <strain evidence="3">DSM 17067 / NCIMB 14079 / DFL-11</strain>
    </source>
</reference>
<gene>
    <name evidence="2" type="ORF">SADFL11_00022390</name>
</gene>
<keyword evidence="1" id="KW-0812">Transmembrane</keyword>
<accession>A0A5E8UXF9</accession>
<evidence type="ECO:0000313" key="3">
    <source>
        <dbReference type="Proteomes" id="UP000004703"/>
    </source>
</evidence>
<sequence>MDKTASIPAPLSKSDFGFSILVASGVYVFLFDIKAFEFTTAFSVLLLSLLWVAILRVLNRYAVMIEKLEEARSDREWISLLKAYSYRALTAAFLAISILMFMAIKSDSYDLISKIGPAALLLFVCLFFLDHFLFGPYRKAPRLERAKASKPKN</sequence>
<dbReference type="AlphaFoldDB" id="A0A5E8UXF9"/>
<comment type="caution">
    <text evidence="2">The sequence shown here is derived from an EMBL/GenBank/DDBJ whole genome shotgun (WGS) entry which is preliminary data.</text>
</comment>
<feature type="transmembrane region" description="Helical" evidence="1">
    <location>
        <begin position="16"/>
        <end position="36"/>
    </location>
</feature>
<evidence type="ECO:0000256" key="1">
    <source>
        <dbReference type="SAM" id="Phobius"/>
    </source>
</evidence>
<keyword evidence="1" id="KW-0472">Membrane</keyword>
<keyword evidence="1" id="KW-1133">Transmembrane helix</keyword>
<proteinExistence type="predicted"/>
<protein>
    <recommendedName>
        <fullName evidence="4">DUF2178 domain-containing protein</fullName>
    </recommendedName>
</protein>
<dbReference type="Proteomes" id="UP000004703">
    <property type="component" value="Chromosome"/>
</dbReference>
<evidence type="ECO:0008006" key="4">
    <source>
        <dbReference type="Google" id="ProtNLM"/>
    </source>
</evidence>
<evidence type="ECO:0000313" key="2">
    <source>
        <dbReference type="EMBL" id="RMX61801.1"/>
    </source>
</evidence>
<feature type="transmembrane region" description="Helical" evidence="1">
    <location>
        <begin position="116"/>
        <end position="137"/>
    </location>
</feature>